<accession>A0A0L6UUN2</accession>
<dbReference type="OrthoDB" id="3269001at2759"/>
<dbReference type="VEuPathDB" id="FungiDB:VP01_3638g3"/>
<proteinExistence type="predicted"/>
<dbReference type="Proteomes" id="UP000037035">
    <property type="component" value="Unassembled WGS sequence"/>
</dbReference>
<keyword evidence="3" id="KW-1185">Reference proteome</keyword>
<gene>
    <name evidence="2" type="ORF">VP01_3638g3</name>
</gene>
<feature type="region of interest" description="Disordered" evidence="1">
    <location>
        <begin position="244"/>
        <end position="268"/>
    </location>
</feature>
<dbReference type="AlphaFoldDB" id="A0A0L6UUN2"/>
<protein>
    <submittedName>
        <fullName evidence="2">Uncharacterized protein</fullName>
    </submittedName>
</protein>
<dbReference type="EMBL" id="LAVV01008655">
    <property type="protein sequence ID" value="KNZ52246.1"/>
    <property type="molecule type" value="Genomic_DNA"/>
</dbReference>
<reference evidence="2 3" key="1">
    <citation type="submission" date="2015-08" db="EMBL/GenBank/DDBJ databases">
        <title>Next Generation Sequencing and Analysis of the Genome of Puccinia sorghi L Schw, the Causal Agent of Maize Common Rust.</title>
        <authorList>
            <person name="Rochi L."/>
            <person name="Burguener G."/>
            <person name="Darino M."/>
            <person name="Turjanski A."/>
            <person name="Kreff E."/>
            <person name="Dieguez M.J."/>
            <person name="Sacco F."/>
        </authorList>
    </citation>
    <scope>NUCLEOTIDE SEQUENCE [LARGE SCALE GENOMIC DNA]</scope>
    <source>
        <strain evidence="2 3">RO10H11247</strain>
    </source>
</reference>
<evidence type="ECO:0000313" key="3">
    <source>
        <dbReference type="Proteomes" id="UP000037035"/>
    </source>
</evidence>
<name>A0A0L6UUN2_9BASI</name>
<evidence type="ECO:0000256" key="1">
    <source>
        <dbReference type="SAM" id="MobiDB-lite"/>
    </source>
</evidence>
<evidence type="ECO:0000313" key="2">
    <source>
        <dbReference type="EMBL" id="KNZ52246.1"/>
    </source>
</evidence>
<comment type="caution">
    <text evidence="2">The sequence shown here is derived from an EMBL/GenBank/DDBJ whole genome shotgun (WGS) entry which is preliminary data.</text>
</comment>
<organism evidence="2 3">
    <name type="scientific">Puccinia sorghi</name>
    <dbReference type="NCBI Taxonomy" id="27349"/>
    <lineage>
        <taxon>Eukaryota</taxon>
        <taxon>Fungi</taxon>
        <taxon>Dikarya</taxon>
        <taxon>Basidiomycota</taxon>
        <taxon>Pucciniomycotina</taxon>
        <taxon>Pucciniomycetes</taxon>
        <taxon>Pucciniales</taxon>
        <taxon>Pucciniaceae</taxon>
        <taxon>Puccinia</taxon>
    </lineage>
</organism>
<sequence length="268" mass="30084">MPPRRNPTKHRILCTCSTYKCGTKQYWLDGRWQRGNLIVSQIAQLHRLEDQALSAGTNLEAIHNQPLSSSSEQVPEYAGSQTDEASALAAVTHSLALTRIESARAPDDPLSLNVYDTSRWMISPFQSTPPAFTYAMILGTMFAVLQPVSQKSSSWLLRSQRDLIQLTMRDGYQTSFSLRPLTAAEEILLEKLPVDTRTTTKQLNLDPVIFQLNCCPRCFATYPLDWTPMNCIHREDSFDESAETIKTQPYGKNSKGPMGKLSPASREI</sequence>
<dbReference type="STRING" id="27349.A0A0L6UUN2"/>